<dbReference type="AlphaFoldDB" id="A0A1Y2K4E8"/>
<evidence type="ECO:0008006" key="3">
    <source>
        <dbReference type="Google" id="ProtNLM"/>
    </source>
</evidence>
<name>A0A1Y2K4E8_9PROT</name>
<accession>A0A1Y2K4E8</accession>
<evidence type="ECO:0000313" key="1">
    <source>
        <dbReference type="EMBL" id="OSM04235.1"/>
    </source>
</evidence>
<protein>
    <recommendedName>
        <fullName evidence="3">Hydrogenase maturation protease</fullName>
    </recommendedName>
</protein>
<organism evidence="1 2">
    <name type="scientific">Magnetofaba australis IT-1</name>
    <dbReference type="NCBI Taxonomy" id="1434232"/>
    <lineage>
        <taxon>Bacteria</taxon>
        <taxon>Pseudomonadati</taxon>
        <taxon>Pseudomonadota</taxon>
        <taxon>Magnetococcia</taxon>
        <taxon>Magnetococcales</taxon>
        <taxon>Magnetococcaceae</taxon>
        <taxon>Magnetofaba</taxon>
    </lineage>
</organism>
<gene>
    <name evidence="1" type="ORF">MAIT1_04102</name>
</gene>
<sequence>MRELGSDLLTLQTHAPYPRKLWIVDAARGVAAGQVEILTAEQWRQGPEAALGWGHHLSMAQALKLLMATDADFAAIDWRLVAIGVGDEPVRLQTELSPTVAAAAAGVIEQLSQEAEAALAEPRG</sequence>
<evidence type="ECO:0000313" key="2">
    <source>
        <dbReference type="Proteomes" id="UP000194003"/>
    </source>
</evidence>
<comment type="caution">
    <text evidence="1">The sequence shown here is derived from an EMBL/GenBank/DDBJ whole genome shotgun (WGS) entry which is preliminary data.</text>
</comment>
<dbReference type="Gene3D" id="3.40.50.1450">
    <property type="entry name" value="HybD-like"/>
    <property type="match status" value="1"/>
</dbReference>
<dbReference type="SUPFAM" id="SSF53163">
    <property type="entry name" value="HybD-like"/>
    <property type="match status" value="1"/>
</dbReference>
<keyword evidence="2" id="KW-1185">Reference proteome</keyword>
<dbReference type="Proteomes" id="UP000194003">
    <property type="component" value="Unassembled WGS sequence"/>
</dbReference>
<dbReference type="STRING" id="1434232.MAIT1_04102"/>
<reference evidence="1 2" key="1">
    <citation type="journal article" date="2016" name="BMC Genomics">
        <title>Combined genomic and structural analyses of a cultured magnetotactic bacterium reveals its niche adaptation to a dynamic environment.</title>
        <authorList>
            <person name="Araujo A.C."/>
            <person name="Morillo V."/>
            <person name="Cypriano J."/>
            <person name="Teixeira L.C."/>
            <person name="Leao P."/>
            <person name="Lyra S."/>
            <person name="Almeida L.G."/>
            <person name="Bazylinski D.A."/>
            <person name="Vasconcellos A.T."/>
            <person name="Abreu F."/>
            <person name="Lins U."/>
        </authorList>
    </citation>
    <scope>NUCLEOTIDE SEQUENCE [LARGE SCALE GENOMIC DNA]</scope>
    <source>
        <strain evidence="1 2">IT-1</strain>
    </source>
</reference>
<dbReference type="InterPro" id="IPR023430">
    <property type="entry name" value="Pept_HybD-like_dom_sf"/>
</dbReference>
<dbReference type="EMBL" id="LVJN01000019">
    <property type="protein sequence ID" value="OSM04235.1"/>
    <property type="molecule type" value="Genomic_DNA"/>
</dbReference>
<proteinExistence type="predicted"/>